<keyword evidence="3 6" id="KW-0812">Transmembrane</keyword>
<keyword evidence="4 6" id="KW-1133">Transmembrane helix</keyword>
<keyword evidence="5 6" id="KW-0472">Membrane</keyword>
<dbReference type="PANTHER" id="PTHR48177:SF1">
    <property type="entry name" value="PLASMANYLETHANOLAMINE DESATURASE 1"/>
    <property type="match status" value="1"/>
</dbReference>
<keyword evidence="9" id="KW-1185">Reference proteome</keyword>
<evidence type="ECO:0000256" key="4">
    <source>
        <dbReference type="ARBA" id="ARBA00022989"/>
    </source>
</evidence>
<accession>A0ABT5DV27</accession>
<proteinExistence type="inferred from homology"/>
<evidence type="ECO:0000313" key="9">
    <source>
        <dbReference type="Proteomes" id="UP001221686"/>
    </source>
</evidence>
<name>A0ABT5DV27_9BACT</name>
<comment type="subcellular location">
    <subcellularLocation>
        <location evidence="1">Membrane</location>
        <topology evidence="1">Multi-pass membrane protein</topology>
    </subcellularLocation>
</comment>
<reference evidence="8 9" key="1">
    <citation type="submission" date="2022-11" db="EMBL/GenBank/DDBJ databases">
        <title>Minimal conservation of predation-associated metabolite biosynthetic gene clusters underscores biosynthetic potential of Myxococcota including descriptions for ten novel species: Archangium lansinium sp. nov., Myxococcus landrumus sp. nov., Nannocystis bai.</title>
        <authorList>
            <person name="Ahearne A."/>
            <person name="Stevens C."/>
            <person name="Dowd S."/>
        </authorList>
    </citation>
    <scope>NUCLEOTIDE SEQUENCE [LARGE SCALE GENOMIC DNA]</scope>
    <source>
        <strain evidence="8 9">BB15-2</strain>
    </source>
</reference>
<dbReference type="RefSeq" id="WP_272085963.1">
    <property type="nucleotide sequence ID" value="NZ_JAQNDL010000001.1"/>
</dbReference>
<dbReference type="InterPro" id="IPR052601">
    <property type="entry name" value="Plasmalogen_desaturase"/>
</dbReference>
<comment type="similarity">
    <text evidence="2">Belongs to the fatty acid desaturase CarF family.</text>
</comment>
<evidence type="ECO:0000259" key="7">
    <source>
        <dbReference type="Pfam" id="PF10520"/>
    </source>
</evidence>
<organism evidence="8 9">
    <name type="scientific">Nannocystis bainbridge</name>
    <dbReference type="NCBI Taxonomy" id="2995303"/>
    <lineage>
        <taxon>Bacteria</taxon>
        <taxon>Pseudomonadati</taxon>
        <taxon>Myxococcota</taxon>
        <taxon>Polyangia</taxon>
        <taxon>Nannocystales</taxon>
        <taxon>Nannocystaceae</taxon>
        <taxon>Nannocystis</taxon>
    </lineage>
</organism>
<sequence>MSATPDEVPHDYDMSGSLWMRLVDATSMSVFFFFEYLLARDVYLHLEAAPAGPAVWLLPVALLLGYVTADFVSGFVHFLADNIGSTRTPFFGPVFIRPFREHHIDPLAITRHDFLEVNGANCLISLPILIGTWYFVPIHDAASLFFAAYIGLFLFGIFLTNQFHSWAHSPRPPAWIRGLQRSGLILGPEHHARHHTPPFNSYYCITSGWLNPILARTRLFERLKEPLRRVLEPIAGKADEVGGVQE</sequence>
<evidence type="ECO:0000256" key="2">
    <source>
        <dbReference type="ARBA" id="ARBA00007620"/>
    </source>
</evidence>
<evidence type="ECO:0000256" key="5">
    <source>
        <dbReference type="ARBA" id="ARBA00023136"/>
    </source>
</evidence>
<dbReference type="Pfam" id="PF10520">
    <property type="entry name" value="Lipid_desat"/>
    <property type="match status" value="1"/>
</dbReference>
<dbReference type="Proteomes" id="UP001221686">
    <property type="component" value="Unassembled WGS sequence"/>
</dbReference>
<dbReference type="InterPro" id="IPR019547">
    <property type="entry name" value="Lipid_desat"/>
</dbReference>
<protein>
    <submittedName>
        <fullName evidence="8">Fatty acid desaturase family protein</fullName>
    </submittedName>
</protein>
<comment type="caution">
    <text evidence="8">The sequence shown here is derived from an EMBL/GenBank/DDBJ whole genome shotgun (WGS) entry which is preliminary data.</text>
</comment>
<evidence type="ECO:0000313" key="8">
    <source>
        <dbReference type="EMBL" id="MDC0717476.1"/>
    </source>
</evidence>
<evidence type="ECO:0000256" key="1">
    <source>
        <dbReference type="ARBA" id="ARBA00004141"/>
    </source>
</evidence>
<feature type="transmembrane region" description="Helical" evidence="6">
    <location>
        <begin position="51"/>
        <end position="69"/>
    </location>
</feature>
<evidence type="ECO:0000256" key="3">
    <source>
        <dbReference type="ARBA" id="ARBA00022692"/>
    </source>
</evidence>
<dbReference type="EMBL" id="JAQNDL010000001">
    <property type="protein sequence ID" value="MDC0717476.1"/>
    <property type="molecule type" value="Genomic_DNA"/>
</dbReference>
<feature type="transmembrane region" description="Helical" evidence="6">
    <location>
        <begin position="117"/>
        <end position="136"/>
    </location>
</feature>
<dbReference type="PANTHER" id="PTHR48177">
    <property type="entry name" value="TRANSMEMBRANE PROTEIN 189"/>
    <property type="match status" value="1"/>
</dbReference>
<evidence type="ECO:0000256" key="6">
    <source>
        <dbReference type="SAM" id="Phobius"/>
    </source>
</evidence>
<feature type="transmembrane region" description="Helical" evidence="6">
    <location>
        <begin position="142"/>
        <end position="161"/>
    </location>
</feature>
<feature type="domain" description="Lipid desaturase" evidence="7">
    <location>
        <begin position="66"/>
        <end position="225"/>
    </location>
</feature>
<gene>
    <name evidence="8" type="ORF">POL25_11265</name>
</gene>
<feature type="transmembrane region" description="Helical" evidence="6">
    <location>
        <begin position="18"/>
        <end position="39"/>
    </location>
</feature>